<reference evidence="16 17" key="1">
    <citation type="submission" date="2019-08" db="EMBL/GenBank/DDBJ databases">
        <title>Complete genome sequence of Candidatus Uab amorphum.</title>
        <authorList>
            <person name="Shiratori T."/>
            <person name="Suzuki S."/>
            <person name="Kakizawa Y."/>
            <person name="Ishida K."/>
        </authorList>
    </citation>
    <scope>NUCLEOTIDE SEQUENCE [LARGE SCALE GENOMIC DNA]</scope>
    <source>
        <strain evidence="16 17">SRT547</strain>
    </source>
</reference>
<evidence type="ECO:0000256" key="7">
    <source>
        <dbReference type="ARBA" id="ARBA00022840"/>
    </source>
</evidence>
<evidence type="ECO:0000259" key="14">
    <source>
        <dbReference type="PROSITE" id="PS50109"/>
    </source>
</evidence>
<protein>
    <recommendedName>
        <fullName evidence="10">Sensory/regulatory protein RpfC</fullName>
        <ecNumber evidence="2">2.7.13.3</ecNumber>
    </recommendedName>
</protein>
<evidence type="ECO:0000256" key="9">
    <source>
        <dbReference type="ARBA" id="ARBA00064003"/>
    </source>
</evidence>
<dbReference type="InterPro" id="IPR036890">
    <property type="entry name" value="HATPase_C_sf"/>
</dbReference>
<evidence type="ECO:0000256" key="2">
    <source>
        <dbReference type="ARBA" id="ARBA00012438"/>
    </source>
</evidence>
<dbReference type="InterPro" id="IPR003594">
    <property type="entry name" value="HATPase_dom"/>
</dbReference>
<comment type="catalytic activity">
    <reaction evidence="1">
        <text>ATP + protein L-histidine = ADP + protein N-phospho-L-histidine.</text>
        <dbReference type="EC" id="2.7.13.3"/>
    </reaction>
</comment>
<dbReference type="CDD" id="cd16922">
    <property type="entry name" value="HATPase_EvgS-ArcB-TorS-like"/>
    <property type="match status" value="1"/>
</dbReference>
<name>A0A5S9IQS5_UABAM</name>
<dbReference type="InterPro" id="IPR003661">
    <property type="entry name" value="HisK_dim/P_dom"/>
</dbReference>
<dbReference type="EC" id="2.7.13.3" evidence="2"/>
<dbReference type="GO" id="GO:0005524">
    <property type="term" value="F:ATP binding"/>
    <property type="evidence" value="ECO:0007669"/>
    <property type="project" value="UniProtKB-KW"/>
</dbReference>
<evidence type="ECO:0000256" key="3">
    <source>
        <dbReference type="ARBA" id="ARBA00022553"/>
    </source>
</evidence>
<evidence type="ECO:0000256" key="8">
    <source>
        <dbReference type="ARBA" id="ARBA00023012"/>
    </source>
</evidence>
<dbReference type="OrthoDB" id="290376at2"/>
<keyword evidence="17" id="KW-1185">Reference proteome</keyword>
<feature type="modified residue" description="4-aspartylphosphate" evidence="11">
    <location>
        <position position="712"/>
    </location>
</feature>
<organism evidence="16 17">
    <name type="scientific">Uabimicrobium amorphum</name>
    <dbReference type="NCBI Taxonomy" id="2596890"/>
    <lineage>
        <taxon>Bacteria</taxon>
        <taxon>Pseudomonadati</taxon>
        <taxon>Planctomycetota</taxon>
        <taxon>Candidatus Uabimicrobiia</taxon>
        <taxon>Candidatus Uabimicrobiales</taxon>
        <taxon>Candidatus Uabimicrobiaceae</taxon>
        <taxon>Candidatus Uabimicrobium</taxon>
    </lineage>
</organism>
<dbReference type="SUPFAM" id="SSF47384">
    <property type="entry name" value="Homodimeric domain of signal transducing histidine kinase"/>
    <property type="match status" value="1"/>
</dbReference>
<keyword evidence="7" id="KW-0067">ATP-binding</keyword>
<proteinExistence type="predicted"/>
<keyword evidence="12" id="KW-0175">Coiled coil</keyword>
<dbReference type="SUPFAM" id="SSF52172">
    <property type="entry name" value="CheY-like"/>
    <property type="match status" value="1"/>
</dbReference>
<dbReference type="PANTHER" id="PTHR45339:SF1">
    <property type="entry name" value="HYBRID SIGNAL TRANSDUCTION HISTIDINE KINASE J"/>
    <property type="match status" value="1"/>
</dbReference>
<keyword evidence="13" id="KW-0812">Transmembrane</keyword>
<dbReference type="InterPro" id="IPR001789">
    <property type="entry name" value="Sig_transdc_resp-reg_receiver"/>
</dbReference>
<dbReference type="SMART" id="SM00448">
    <property type="entry name" value="REC"/>
    <property type="match status" value="1"/>
</dbReference>
<dbReference type="PANTHER" id="PTHR45339">
    <property type="entry name" value="HYBRID SIGNAL TRANSDUCTION HISTIDINE KINASE J"/>
    <property type="match status" value="1"/>
</dbReference>
<feature type="domain" description="Histidine kinase" evidence="14">
    <location>
        <begin position="419"/>
        <end position="638"/>
    </location>
</feature>
<dbReference type="Proteomes" id="UP000326354">
    <property type="component" value="Chromosome"/>
</dbReference>
<dbReference type="Pfam" id="PF00512">
    <property type="entry name" value="HisKA"/>
    <property type="match status" value="1"/>
</dbReference>
<evidence type="ECO:0000256" key="13">
    <source>
        <dbReference type="SAM" id="Phobius"/>
    </source>
</evidence>
<keyword evidence="4" id="KW-0808">Transferase</keyword>
<evidence type="ECO:0000256" key="10">
    <source>
        <dbReference type="ARBA" id="ARBA00068150"/>
    </source>
</evidence>
<keyword evidence="13" id="KW-0472">Membrane</keyword>
<dbReference type="Gene3D" id="3.40.50.2300">
    <property type="match status" value="3"/>
</dbReference>
<sequence length="902" mass="103497">MTRALKIIFFLIIILLPSLLAKEQRKLAKNILILNSYNYGMPWQQTVNEAINRFFDRTNIVLEIHLEYTGLAQMHTPGFKQNLVDLYTHKYRNDIDLVIVVDVPAANFVAQYRDKLPWKAPVVFISDKQDQDKILGIKNMVGVFSDVDIKATLDVALTLHPDTENIAVICGCSPVEQLYEKAAKEVLEKYRDHYSVINLTGLSMKTVLSRVKKLPPRTIVLYLLTIVDAEGKDFIPRKILSKISQNSTAPIYGLWDSLLGGGIVGGRVSCAEFDGVQAAEIAVKILKGEKVDKNVDGGQKFLFDMRQLKRWNINEKKLPKLSEIFYREKTLWDLYRFQIITISCLVIQFLFILQYVVRGKKANRLQKACDDLEVQVDKGTTELNELNKALETRCLECVEVKKREAAQVANKAKSQFLANMNHEIRTPMNAVIGVSELLSKTQLDEQQRKYTKILLDSSKHILYIINNILHLSKIESNQLNLETEVFKVEECLCEIFHMVSPEAQKKDLKINLDIDERIDFPVRGYVKPLKQVLINLASNAIKFTEHGSIQISVQLESCDDSYARLLFSVKDTGLGICEEDRQRIFDDFYQVQHQKDYKGTGLGLSICKKLVEIMKGKLGVRSDLGRGSEFFFDIEVFRAKDIVVSYDASHSDTGNFFQKHPLKILVAEDHETNRMVLTDTFSILGYEIDVVSNGQEAVNYAMSSEYDLIFVDIHMPIMDGFEATSCIRENFAPEHCPLIAGLTAEIFDEEDYLLKNGWDDLLYKPVTIEKLRDTLQRCYHKKTRRKTITTNHKLLNSQVVDRKVIAKIDKDYLDVKTQYFLNKVPEVIGQIENGLELKDIRKKVKELKKDFKDLGLRRFTQVCNEIHGDATSENVDYFVDSLKICYYWTSEELKSYLPTTDN</sequence>
<dbReference type="KEGG" id="uam:UABAM_03338"/>
<gene>
    <name evidence="16" type="ORF">UABAM_03338</name>
</gene>
<dbReference type="GO" id="GO:0000155">
    <property type="term" value="F:phosphorelay sensor kinase activity"/>
    <property type="evidence" value="ECO:0007669"/>
    <property type="project" value="InterPro"/>
</dbReference>
<evidence type="ECO:0000256" key="12">
    <source>
        <dbReference type="SAM" id="Coils"/>
    </source>
</evidence>
<evidence type="ECO:0000256" key="1">
    <source>
        <dbReference type="ARBA" id="ARBA00000085"/>
    </source>
</evidence>
<dbReference type="InterPro" id="IPR005467">
    <property type="entry name" value="His_kinase_dom"/>
</dbReference>
<dbReference type="CDD" id="cd17546">
    <property type="entry name" value="REC_hyHK_CKI1_RcsC-like"/>
    <property type="match status" value="1"/>
</dbReference>
<dbReference type="SMART" id="SM00388">
    <property type="entry name" value="HisKA"/>
    <property type="match status" value="1"/>
</dbReference>
<evidence type="ECO:0000256" key="4">
    <source>
        <dbReference type="ARBA" id="ARBA00022679"/>
    </source>
</evidence>
<dbReference type="EMBL" id="AP019860">
    <property type="protein sequence ID" value="BBM84975.1"/>
    <property type="molecule type" value="Genomic_DNA"/>
</dbReference>
<comment type="subunit">
    <text evidence="9">At low DSF concentrations, interacts with RpfF.</text>
</comment>
<keyword evidence="13" id="KW-1133">Transmembrane helix</keyword>
<dbReference type="RefSeq" id="WP_151969099.1">
    <property type="nucleotide sequence ID" value="NZ_AP019860.1"/>
</dbReference>
<dbReference type="InterPro" id="IPR004358">
    <property type="entry name" value="Sig_transdc_His_kin-like_C"/>
</dbReference>
<dbReference type="FunFam" id="3.30.565.10:FF:000010">
    <property type="entry name" value="Sensor histidine kinase RcsC"/>
    <property type="match status" value="1"/>
</dbReference>
<keyword evidence="8" id="KW-0902">Two-component regulatory system</keyword>
<dbReference type="PRINTS" id="PR00344">
    <property type="entry name" value="BCTRLSENSOR"/>
</dbReference>
<feature type="domain" description="Response regulatory" evidence="15">
    <location>
        <begin position="663"/>
        <end position="779"/>
    </location>
</feature>
<evidence type="ECO:0000259" key="15">
    <source>
        <dbReference type="PROSITE" id="PS50110"/>
    </source>
</evidence>
<dbReference type="Pfam" id="PF00072">
    <property type="entry name" value="Response_reg"/>
    <property type="match status" value="1"/>
</dbReference>
<dbReference type="PROSITE" id="PS50110">
    <property type="entry name" value="RESPONSE_REGULATORY"/>
    <property type="match status" value="1"/>
</dbReference>
<dbReference type="FunFam" id="1.10.287.130:FF:000002">
    <property type="entry name" value="Two-component osmosensing histidine kinase"/>
    <property type="match status" value="1"/>
</dbReference>
<evidence type="ECO:0000256" key="6">
    <source>
        <dbReference type="ARBA" id="ARBA00022777"/>
    </source>
</evidence>
<dbReference type="AlphaFoldDB" id="A0A5S9IQS5"/>
<feature type="coiled-coil region" evidence="12">
    <location>
        <begin position="362"/>
        <end position="389"/>
    </location>
</feature>
<feature type="transmembrane region" description="Helical" evidence="13">
    <location>
        <begin position="335"/>
        <end position="357"/>
    </location>
</feature>
<dbReference type="Pfam" id="PF02518">
    <property type="entry name" value="HATPase_c"/>
    <property type="match status" value="1"/>
</dbReference>
<evidence type="ECO:0000256" key="5">
    <source>
        <dbReference type="ARBA" id="ARBA00022741"/>
    </source>
</evidence>
<keyword evidence="6 16" id="KW-0418">Kinase</keyword>
<keyword evidence="3 11" id="KW-0597">Phosphoprotein</keyword>
<dbReference type="SUPFAM" id="SSF55874">
    <property type="entry name" value="ATPase domain of HSP90 chaperone/DNA topoisomerase II/histidine kinase"/>
    <property type="match status" value="1"/>
</dbReference>
<dbReference type="SMART" id="SM00387">
    <property type="entry name" value="HATPase_c"/>
    <property type="match status" value="1"/>
</dbReference>
<dbReference type="PROSITE" id="PS50109">
    <property type="entry name" value="HIS_KIN"/>
    <property type="match status" value="1"/>
</dbReference>
<dbReference type="CDD" id="cd00082">
    <property type="entry name" value="HisKA"/>
    <property type="match status" value="1"/>
</dbReference>
<accession>A0A5S9IQS5</accession>
<dbReference type="InterPro" id="IPR036097">
    <property type="entry name" value="HisK_dim/P_sf"/>
</dbReference>
<keyword evidence="5" id="KW-0547">Nucleotide-binding</keyword>
<dbReference type="Gene3D" id="3.30.565.10">
    <property type="entry name" value="Histidine kinase-like ATPase, C-terminal domain"/>
    <property type="match status" value="1"/>
</dbReference>
<evidence type="ECO:0000313" key="16">
    <source>
        <dbReference type="EMBL" id="BBM84975.1"/>
    </source>
</evidence>
<dbReference type="InterPro" id="IPR011006">
    <property type="entry name" value="CheY-like_superfamily"/>
</dbReference>
<evidence type="ECO:0000313" key="17">
    <source>
        <dbReference type="Proteomes" id="UP000326354"/>
    </source>
</evidence>
<dbReference type="Gene3D" id="1.10.287.130">
    <property type="match status" value="1"/>
</dbReference>
<evidence type="ECO:0000256" key="11">
    <source>
        <dbReference type="PROSITE-ProRule" id="PRU00169"/>
    </source>
</evidence>